<reference evidence="10" key="1">
    <citation type="journal article" date="2012" name="Nat. Genet.">
        <title>Whole-genome sequence of Schistosoma haematobium.</title>
        <authorList>
            <person name="Young N.D."/>
            <person name="Jex A.R."/>
            <person name="Li B."/>
            <person name="Liu S."/>
            <person name="Yang L."/>
            <person name="Xiong Z."/>
            <person name="Li Y."/>
            <person name="Cantacessi C."/>
            <person name="Hall R.S."/>
            <person name="Xu X."/>
            <person name="Chen F."/>
            <person name="Wu X."/>
            <person name="Zerlotini A."/>
            <person name="Oliveira G."/>
            <person name="Hofmann A."/>
            <person name="Zhang G."/>
            <person name="Fang X."/>
            <person name="Kang Y."/>
            <person name="Campbell B.E."/>
            <person name="Loukas A."/>
            <person name="Ranganathan S."/>
            <person name="Rollinson D."/>
            <person name="Rinaldi G."/>
            <person name="Brindley P.J."/>
            <person name="Yang H."/>
            <person name="Wang J."/>
            <person name="Wang J."/>
            <person name="Gasser R.B."/>
        </authorList>
    </citation>
    <scope>NUCLEOTIDE SEQUENCE [LARGE SCALE GENOMIC DNA]</scope>
</reference>
<dbReference type="Pfam" id="PF07575">
    <property type="entry name" value="Nucleopor_Nup85"/>
    <property type="match status" value="1"/>
</dbReference>
<evidence type="ECO:0000256" key="2">
    <source>
        <dbReference type="ARBA" id="ARBA00005573"/>
    </source>
</evidence>
<evidence type="ECO:0000256" key="7">
    <source>
        <dbReference type="ARBA" id="ARBA00023132"/>
    </source>
</evidence>
<evidence type="ECO:0000256" key="1">
    <source>
        <dbReference type="ARBA" id="ARBA00004567"/>
    </source>
</evidence>
<keyword evidence="6 9" id="KW-0811">Translocation</keyword>
<keyword evidence="9" id="KW-0472">Membrane</keyword>
<protein>
    <recommendedName>
        <fullName evidence="9">Nuclear pore complex protein Nup85</fullName>
    </recommendedName>
</protein>
<keyword evidence="4 9" id="KW-0509">mRNA transport</keyword>
<sequence>MESPLVVAVHGPLNHVWLSENGLGIYRRTTASNESTHNEILIENVKWGTSIYNDEFMRRLAKSSFGRLIEVFSALQKCSEQNSFITHSIQYRAALAVCSNEIFTFLKLSAGSDEARAAHLIAQGNLIQTLELLWHLAELIFIQVSPPGYLAFNLCSWFYVQSQEAANRAREILDSANREQSSHILLHDKLNNLKSWETNKDFWPTVLSLVLQARCQEAASLLVLHSNSNGRGLRSLRQLLASMPVASHAEKEGKMCFLKILVFLLVLGMWTEYGAQFSQAWNYWQSECEHRLSSGEFDHVGGDPASVDFIKLIVNILSGRTSIWDDPRILDVTRGSRGWFFRFVSFVFYTDQLVNIDGLSSDLDRWLALTKKGNMEPGSNFDQSVDALITSIFHVDLFSFVRIASEKLSNWWFIAHFTNLLNHIYPGVLNDLQLTHKQDELSLESCPKTVNYKSNAKFNESLYQPVDSSSLVEFFLLGYVESLASETSLLSIALGYLDHCKSGRTRQSTLLLRHAVPVSTRATNWFISQAKVRGLYSTAEELAKLNCRRFTCLSLQSQEGSIINSSNYSPICISIGWALMARDYSMINRLAELSLARDNGFMHKDTLNETITSHASTEVAELAAIILGFCRGSSFDEPSNNNKVNEVNHLQLSPELAFLIRYAELQQSFNDGDCEGAVDRIIDLLVTSPGNSLITTNSTGQDCTNSSTTGFGLRIPTRLKIRLLAEVRHLLGRNCLRRDQVEVLITALIELRADLDLNPNNMSTNSDIHSLLTKIHMSLAKELASTFFATSNTIPISLSLSPNSMVDTNWH</sequence>
<keyword evidence="8 9" id="KW-0539">Nucleus</keyword>
<dbReference type="GO" id="GO:0017056">
    <property type="term" value="F:structural constituent of nuclear pore"/>
    <property type="evidence" value="ECO:0007669"/>
    <property type="project" value="TreeGrafter"/>
</dbReference>
<dbReference type="GO" id="GO:0031965">
    <property type="term" value="C:nuclear membrane"/>
    <property type="evidence" value="ECO:0007669"/>
    <property type="project" value="UniProtKB-UniRule"/>
</dbReference>
<evidence type="ECO:0000256" key="8">
    <source>
        <dbReference type="ARBA" id="ARBA00023242"/>
    </source>
</evidence>
<evidence type="ECO:0000256" key="5">
    <source>
        <dbReference type="ARBA" id="ARBA00022927"/>
    </source>
</evidence>
<dbReference type="GO" id="GO:0006606">
    <property type="term" value="P:protein import into nucleus"/>
    <property type="evidence" value="ECO:0007669"/>
    <property type="project" value="TreeGrafter"/>
</dbReference>
<comment type="similarity">
    <text evidence="2 9">Belongs to the nucleoporin Nup85 family.</text>
</comment>
<evidence type="ECO:0000313" key="10">
    <source>
        <dbReference type="EMBL" id="KGB35305.1"/>
    </source>
</evidence>
<name>A0A094ZKZ3_SCHHA</name>
<dbReference type="STRING" id="6185.A0A094ZKZ3"/>
<keyword evidence="5 9" id="KW-0653">Protein transport</keyword>
<keyword evidence="3 9" id="KW-0813">Transport</keyword>
<evidence type="ECO:0000256" key="3">
    <source>
        <dbReference type="ARBA" id="ARBA00022448"/>
    </source>
</evidence>
<evidence type="ECO:0000256" key="4">
    <source>
        <dbReference type="ARBA" id="ARBA00022816"/>
    </source>
</evidence>
<dbReference type="AlphaFoldDB" id="A0A094ZKZ3"/>
<organism evidence="10">
    <name type="scientific">Schistosoma haematobium</name>
    <name type="common">Blood fluke</name>
    <dbReference type="NCBI Taxonomy" id="6185"/>
    <lineage>
        <taxon>Eukaryota</taxon>
        <taxon>Metazoa</taxon>
        <taxon>Spiralia</taxon>
        <taxon>Lophotrochozoa</taxon>
        <taxon>Platyhelminthes</taxon>
        <taxon>Trematoda</taxon>
        <taxon>Digenea</taxon>
        <taxon>Strigeidida</taxon>
        <taxon>Schistosomatoidea</taxon>
        <taxon>Schistosomatidae</taxon>
        <taxon>Schistosoma</taxon>
    </lineage>
</organism>
<dbReference type="EMBL" id="KL250673">
    <property type="protein sequence ID" value="KGB35305.1"/>
    <property type="molecule type" value="Genomic_DNA"/>
</dbReference>
<evidence type="ECO:0000256" key="9">
    <source>
        <dbReference type="RuleBase" id="RU365073"/>
    </source>
</evidence>
<dbReference type="InterPro" id="IPR011502">
    <property type="entry name" value="Nucleoporin_Nup85"/>
</dbReference>
<dbReference type="GO" id="GO:0045893">
    <property type="term" value="P:positive regulation of DNA-templated transcription"/>
    <property type="evidence" value="ECO:0007669"/>
    <property type="project" value="TreeGrafter"/>
</dbReference>
<gene>
    <name evidence="10" type="ORF">MS3_03551</name>
</gene>
<comment type="function">
    <text evidence="9">Functions as a component of the nuclear pore complex (NPC).</text>
</comment>
<keyword evidence="7 9" id="KW-0906">Nuclear pore complex</keyword>
<dbReference type="GO" id="GO:0006406">
    <property type="term" value="P:mRNA export from nucleus"/>
    <property type="evidence" value="ECO:0007669"/>
    <property type="project" value="TreeGrafter"/>
</dbReference>
<evidence type="ECO:0000256" key="6">
    <source>
        <dbReference type="ARBA" id="ARBA00023010"/>
    </source>
</evidence>
<comment type="subcellular location">
    <subcellularLocation>
        <location evidence="1 9">Nucleus</location>
        <location evidence="1 9">Nuclear pore complex</location>
    </subcellularLocation>
</comment>
<dbReference type="GO" id="GO:0031080">
    <property type="term" value="C:nuclear pore outer ring"/>
    <property type="evidence" value="ECO:0007669"/>
    <property type="project" value="TreeGrafter"/>
</dbReference>
<accession>A0A094ZKZ3</accession>
<comment type="subunit">
    <text evidence="9">Component of the nuclear pore complex (NPC).</text>
</comment>
<dbReference type="PANTHER" id="PTHR13373">
    <property type="entry name" value="FROUNT PROTEIN-RELATED"/>
    <property type="match status" value="1"/>
</dbReference>
<dbReference type="PANTHER" id="PTHR13373:SF21">
    <property type="entry name" value="NUCLEAR PORE COMPLEX PROTEIN NUP85"/>
    <property type="match status" value="1"/>
</dbReference>
<proteinExistence type="inferred from homology"/>